<keyword evidence="5" id="KW-0732">Signal</keyword>
<dbReference type="InterPro" id="IPR011990">
    <property type="entry name" value="TPR-like_helical_dom_sf"/>
</dbReference>
<evidence type="ECO:0000256" key="2">
    <source>
        <dbReference type="ARBA" id="ARBA00022803"/>
    </source>
</evidence>
<proteinExistence type="predicted"/>
<evidence type="ECO:0000256" key="5">
    <source>
        <dbReference type="SAM" id="SignalP"/>
    </source>
</evidence>
<reference evidence="6" key="1">
    <citation type="submission" date="2020-08" db="EMBL/GenBank/DDBJ databases">
        <title>Novel species isolated from subtropical streams in China.</title>
        <authorList>
            <person name="Lu H."/>
        </authorList>
    </citation>
    <scope>NUCLEOTIDE SEQUENCE</scope>
    <source>
        <strain evidence="6">LX22W</strain>
    </source>
</reference>
<accession>A0A923KSK4</accession>
<feature type="compositionally biased region" description="Basic and acidic residues" evidence="4">
    <location>
        <begin position="308"/>
        <end position="326"/>
    </location>
</feature>
<dbReference type="PANTHER" id="PTHR44943">
    <property type="entry name" value="CELLULOSE SYNTHASE OPERON PROTEIN C"/>
    <property type="match status" value="1"/>
</dbReference>
<evidence type="ECO:0000256" key="3">
    <source>
        <dbReference type="PROSITE-ProRule" id="PRU00339"/>
    </source>
</evidence>
<dbReference type="EMBL" id="JACOFZ010000002">
    <property type="protein sequence ID" value="MBC3881296.1"/>
    <property type="molecule type" value="Genomic_DNA"/>
</dbReference>
<protein>
    <submittedName>
        <fullName evidence="6">Tetratricopeptide repeat protein</fullName>
    </submittedName>
</protein>
<feature type="repeat" description="TPR" evidence="3">
    <location>
        <begin position="276"/>
        <end position="309"/>
    </location>
</feature>
<gene>
    <name evidence="6" type="ORF">H8K36_07935</name>
</gene>
<comment type="caution">
    <text evidence="6">The sequence shown here is derived from an EMBL/GenBank/DDBJ whole genome shotgun (WGS) entry which is preliminary data.</text>
</comment>
<keyword evidence="2 3" id="KW-0802">TPR repeat</keyword>
<evidence type="ECO:0000313" key="7">
    <source>
        <dbReference type="Proteomes" id="UP000627446"/>
    </source>
</evidence>
<keyword evidence="7" id="KW-1185">Reference proteome</keyword>
<dbReference type="AlphaFoldDB" id="A0A923KSK4"/>
<name>A0A923KSK4_9BURK</name>
<evidence type="ECO:0000256" key="4">
    <source>
        <dbReference type="SAM" id="MobiDB-lite"/>
    </source>
</evidence>
<keyword evidence="1" id="KW-0677">Repeat</keyword>
<dbReference type="SMART" id="SM00028">
    <property type="entry name" value="TPR"/>
    <property type="match status" value="3"/>
</dbReference>
<evidence type="ECO:0000313" key="6">
    <source>
        <dbReference type="EMBL" id="MBC3881296.1"/>
    </source>
</evidence>
<feature type="signal peptide" evidence="5">
    <location>
        <begin position="1"/>
        <end position="22"/>
    </location>
</feature>
<sequence>MHTKTQLVAGLTAALIATFAQAHEYEPLLKAKKYAEAEKAIAAKLAIEPNNPDALVAKTDLILIEAKDNRLDEAVKIAEQCINTNPKSSDCHEALGNVLGTKAIKGGVMSALSYVGKIKDSFKKAVELNPNNFSARSSLLQFYLQAPSLAGGSTSKAKDLIVDTIKVSPAAGALLQANFDAADDNYQRAMNAALAVNTNGNEELGKIQRSVLSNVGHMLINEKKYADADKVFSEIAQRFPDSSIGSFGLGKNLQEQGKQRESIPQFEKSINIDPSGAAFYRLAKAQQAIGEKAKAISNFEKSISFRPELPKKMRSDAEDQIKNLKG</sequence>
<dbReference type="InterPro" id="IPR051685">
    <property type="entry name" value="Ycf3/AcsC/BcsC/TPR_MFPF"/>
</dbReference>
<feature type="region of interest" description="Disordered" evidence="4">
    <location>
        <begin position="307"/>
        <end position="326"/>
    </location>
</feature>
<dbReference type="Pfam" id="PF13181">
    <property type="entry name" value="TPR_8"/>
    <property type="match status" value="1"/>
</dbReference>
<dbReference type="SUPFAM" id="SSF48452">
    <property type="entry name" value="TPR-like"/>
    <property type="match status" value="1"/>
</dbReference>
<evidence type="ECO:0000256" key="1">
    <source>
        <dbReference type="ARBA" id="ARBA00022737"/>
    </source>
</evidence>
<dbReference type="Proteomes" id="UP000627446">
    <property type="component" value="Unassembled WGS sequence"/>
</dbReference>
<dbReference type="InterPro" id="IPR019734">
    <property type="entry name" value="TPR_rpt"/>
</dbReference>
<organism evidence="6 7">
    <name type="scientific">Undibacterium nitidum</name>
    <dbReference type="NCBI Taxonomy" id="2762298"/>
    <lineage>
        <taxon>Bacteria</taxon>
        <taxon>Pseudomonadati</taxon>
        <taxon>Pseudomonadota</taxon>
        <taxon>Betaproteobacteria</taxon>
        <taxon>Burkholderiales</taxon>
        <taxon>Oxalobacteraceae</taxon>
        <taxon>Undibacterium</taxon>
    </lineage>
</organism>
<dbReference type="RefSeq" id="WP_186916227.1">
    <property type="nucleotide sequence ID" value="NZ_JACOFZ010000002.1"/>
</dbReference>
<dbReference type="Gene3D" id="1.25.40.10">
    <property type="entry name" value="Tetratricopeptide repeat domain"/>
    <property type="match status" value="2"/>
</dbReference>
<dbReference type="PROSITE" id="PS50005">
    <property type="entry name" value="TPR"/>
    <property type="match status" value="1"/>
</dbReference>
<feature type="chain" id="PRO_5038033462" evidence="5">
    <location>
        <begin position="23"/>
        <end position="326"/>
    </location>
</feature>
<dbReference type="PANTHER" id="PTHR44943:SF8">
    <property type="entry name" value="TPR REPEAT-CONTAINING PROTEIN MJ0263"/>
    <property type="match status" value="1"/>
</dbReference>